<evidence type="ECO:0008006" key="5">
    <source>
        <dbReference type="Google" id="ProtNLM"/>
    </source>
</evidence>
<feature type="region of interest" description="Disordered" evidence="1">
    <location>
        <begin position="348"/>
        <end position="400"/>
    </location>
</feature>
<gene>
    <name evidence="3" type="ORF">Aco03nite_002450</name>
</gene>
<dbReference type="EMBL" id="BOMG01000006">
    <property type="protein sequence ID" value="GID51841.1"/>
    <property type="molecule type" value="Genomic_DNA"/>
</dbReference>
<organism evidence="3 4">
    <name type="scientific">Actinoplanes couchii</name>
    <dbReference type="NCBI Taxonomy" id="403638"/>
    <lineage>
        <taxon>Bacteria</taxon>
        <taxon>Bacillati</taxon>
        <taxon>Actinomycetota</taxon>
        <taxon>Actinomycetes</taxon>
        <taxon>Micromonosporales</taxon>
        <taxon>Micromonosporaceae</taxon>
        <taxon>Actinoplanes</taxon>
    </lineage>
</organism>
<dbReference type="RefSeq" id="WP_203792672.1">
    <property type="nucleotide sequence ID" value="NZ_BOMG01000006.1"/>
</dbReference>
<proteinExistence type="predicted"/>
<feature type="compositionally biased region" description="Pro residues" evidence="1">
    <location>
        <begin position="352"/>
        <end position="374"/>
    </location>
</feature>
<name>A0ABQ3WZY9_9ACTN</name>
<feature type="transmembrane region" description="Helical" evidence="2">
    <location>
        <begin position="19"/>
        <end position="37"/>
    </location>
</feature>
<evidence type="ECO:0000256" key="2">
    <source>
        <dbReference type="SAM" id="Phobius"/>
    </source>
</evidence>
<keyword evidence="2" id="KW-0472">Membrane</keyword>
<feature type="transmembrane region" description="Helical" evidence="2">
    <location>
        <begin position="140"/>
        <end position="164"/>
    </location>
</feature>
<protein>
    <recommendedName>
        <fullName evidence="5">Sodium/hydrogen exchanger</fullName>
    </recommendedName>
</protein>
<feature type="transmembrane region" description="Helical" evidence="2">
    <location>
        <begin position="81"/>
        <end position="103"/>
    </location>
</feature>
<dbReference type="Proteomes" id="UP000612282">
    <property type="component" value="Unassembled WGS sequence"/>
</dbReference>
<evidence type="ECO:0000313" key="4">
    <source>
        <dbReference type="Proteomes" id="UP000612282"/>
    </source>
</evidence>
<feature type="transmembrane region" description="Helical" evidence="2">
    <location>
        <begin position="49"/>
        <end position="69"/>
    </location>
</feature>
<keyword evidence="2" id="KW-1133">Transmembrane helix</keyword>
<keyword evidence="2" id="KW-0812">Transmembrane</keyword>
<evidence type="ECO:0000256" key="1">
    <source>
        <dbReference type="SAM" id="MobiDB-lite"/>
    </source>
</evidence>
<feature type="transmembrane region" description="Helical" evidence="2">
    <location>
        <begin position="254"/>
        <end position="279"/>
    </location>
</feature>
<feature type="transmembrane region" description="Helical" evidence="2">
    <location>
        <begin position="210"/>
        <end position="234"/>
    </location>
</feature>
<evidence type="ECO:0000313" key="3">
    <source>
        <dbReference type="EMBL" id="GID51841.1"/>
    </source>
</evidence>
<keyword evidence="4" id="KW-1185">Reference proteome</keyword>
<comment type="caution">
    <text evidence="3">The sequence shown here is derived from an EMBL/GenBank/DDBJ whole genome shotgun (WGS) entry which is preliminary data.</text>
</comment>
<feature type="transmembrane region" description="Helical" evidence="2">
    <location>
        <begin position="170"/>
        <end position="190"/>
    </location>
</feature>
<feature type="transmembrane region" description="Helical" evidence="2">
    <location>
        <begin position="109"/>
        <end position="128"/>
    </location>
</feature>
<feature type="compositionally biased region" description="Low complexity" evidence="1">
    <location>
        <begin position="375"/>
        <end position="388"/>
    </location>
</feature>
<accession>A0ABQ3WZY9</accession>
<sequence length="400" mass="41405">MDHVIRVVRGPSWPRIAPVVRILTFAGVAALGWATGAGLDLRVAESGGVYAHVVTGLLAVGLVASVQGIDLADARRHRSTVAVAVTVGVLVKAALIGGVMVAVYRDPAYLILGVAVAQIDPLSFAAIGKRGDMSSRARTVLAAWAAFDDPVTVLLTVYAVGWLTGATGHLGGFAGDLAVNLLLAGVAWALWRFSRRLPAGRPRTTFEYALLATVTALAVWQVLMLGLALVALFLRPLPDRVLDLMSRTALQLAVFALGLLLVPGIDVGAGIVLGTAAYTAQIVVGSLVAARFPRRDRHDIALGQQSGITAVLLALLLEQTLPGTVAIVAPAIITVNVLHALAGALPRDRPVPAAPPGPPPPEPAPATPPRPPGRSSPVQPVVKPVSTSALTRADKETRAS</sequence>
<reference evidence="3 4" key="1">
    <citation type="submission" date="2021-01" db="EMBL/GenBank/DDBJ databases">
        <title>Whole genome shotgun sequence of Actinoplanes couchii NBRC 106145.</title>
        <authorList>
            <person name="Komaki H."/>
            <person name="Tamura T."/>
        </authorList>
    </citation>
    <scope>NUCLEOTIDE SEQUENCE [LARGE SCALE GENOMIC DNA]</scope>
    <source>
        <strain evidence="3 4">NBRC 106145</strain>
    </source>
</reference>